<dbReference type="Gene3D" id="3.40.50.1860">
    <property type="match status" value="2"/>
</dbReference>
<evidence type="ECO:0000313" key="4">
    <source>
        <dbReference type="Proteomes" id="UP000295773"/>
    </source>
</evidence>
<accession>A0A4R3SX17</accession>
<dbReference type="Proteomes" id="UP000295773">
    <property type="component" value="Unassembled WGS sequence"/>
</dbReference>
<dbReference type="AlphaFoldDB" id="A0A4R3SX17"/>
<keyword evidence="4" id="KW-1185">Reference proteome</keyword>
<comment type="caution">
    <text evidence="3">The sequence shown here is derived from an EMBL/GenBank/DDBJ whole genome shotgun (WGS) entry which is preliminary data.</text>
</comment>
<dbReference type="PANTHER" id="PTHR21198">
    <property type="entry name" value="GLUTAMATE RACEMASE"/>
    <property type="match status" value="1"/>
</dbReference>
<dbReference type="SUPFAM" id="SSF53681">
    <property type="entry name" value="Aspartate/glutamate racemase"/>
    <property type="match status" value="2"/>
</dbReference>
<dbReference type="GO" id="GO:0047661">
    <property type="term" value="F:amino-acid racemase activity"/>
    <property type="evidence" value="ECO:0007669"/>
    <property type="project" value="InterPro"/>
</dbReference>
<evidence type="ECO:0000313" key="3">
    <source>
        <dbReference type="EMBL" id="TCU52807.1"/>
    </source>
</evidence>
<gene>
    <name evidence="3" type="ORF">EDD61_1323</name>
</gene>
<dbReference type="PANTHER" id="PTHR21198:SF7">
    <property type="entry name" value="ASPARTATE-GLUTAMATE RACEMASE FAMILY"/>
    <property type="match status" value="1"/>
</dbReference>
<evidence type="ECO:0000256" key="1">
    <source>
        <dbReference type="ARBA" id="ARBA00007847"/>
    </source>
</evidence>
<dbReference type="InterPro" id="IPR001920">
    <property type="entry name" value="Asp/Glu_race"/>
</dbReference>
<keyword evidence="2" id="KW-0413">Isomerase</keyword>
<sequence>MNYQLGIIGGVGSEASAYLYEKILRATKAPTDQDHLNMVILNHAEIADRTSYILDHTNDNPLPYFMEDLHLLNQIGVKLILIPCNTSHFFYDEFQKVSHAPIYHLIDHTTERLKKEGIKRVGILATDGTIKSQLYQKSCESQQLEWVIPNQENQQHVMSLIYDDIKAGKPIHKDKLISIIKEMEEQQVERMILACTELSILKEREQLDERFVDPLEIAIDYTLEMFHKQKR</sequence>
<dbReference type="NCBIfam" id="TIGR00035">
    <property type="entry name" value="asp_race"/>
    <property type="match status" value="1"/>
</dbReference>
<name>A0A4R3SX17_9FIRM</name>
<reference evidence="3 4" key="1">
    <citation type="submission" date="2019-03" db="EMBL/GenBank/DDBJ databases">
        <title>Genomic Encyclopedia of Type Strains, Phase IV (KMG-IV): sequencing the most valuable type-strain genomes for metagenomic binning, comparative biology and taxonomic classification.</title>
        <authorList>
            <person name="Goeker M."/>
        </authorList>
    </citation>
    <scope>NUCLEOTIDE SEQUENCE [LARGE SCALE GENOMIC DNA]</scope>
    <source>
        <strain evidence="3 4">DSM 29481</strain>
    </source>
</reference>
<protein>
    <submittedName>
        <fullName evidence="3">Aspartate racemase</fullName>
    </submittedName>
</protein>
<proteinExistence type="inferred from homology"/>
<dbReference type="InterPro" id="IPR015942">
    <property type="entry name" value="Asp/Glu/hydantoin_racemase"/>
</dbReference>
<dbReference type="Pfam" id="PF01177">
    <property type="entry name" value="Asp_Glu_race"/>
    <property type="match status" value="1"/>
</dbReference>
<comment type="similarity">
    <text evidence="1">Belongs to the aspartate/glutamate racemases family.</text>
</comment>
<dbReference type="RefSeq" id="WP_008690015.1">
    <property type="nucleotide sequence ID" value="NZ_AP024510.1"/>
</dbReference>
<evidence type="ECO:0000256" key="2">
    <source>
        <dbReference type="ARBA" id="ARBA00023235"/>
    </source>
</evidence>
<dbReference type="GeneID" id="73794669"/>
<dbReference type="InterPro" id="IPR004380">
    <property type="entry name" value="Asp_race"/>
</dbReference>
<organism evidence="3 4">
    <name type="scientific">Longicatena caecimuris</name>
    <dbReference type="NCBI Taxonomy" id="1796635"/>
    <lineage>
        <taxon>Bacteria</taxon>
        <taxon>Bacillati</taxon>
        <taxon>Bacillota</taxon>
        <taxon>Erysipelotrichia</taxon>
        <taxon>Erysipelotrichales</taxon>
        <taxon>Erysipelotrichaceae</taxon>
        <taxon>Longicatena</taxon>
    </lineage>
</organism>
<dbReference type="EMBL" id="SMBP01000032">
    <property type="protein sequence ID" value="TCU52807.1"/>
    <property type="molecule type" value="Genomic_DNA"/>
</dbReference>